<dbReference type="Proteomes" id="UP000281549">
    <property type="component" value="Unassembled WGS sequence"/>
</dbReference>
<evidence type="ECO:0000256" key="7">
    <source>
        <dbReference type="ARBA" id="ARBA00022840"/>
    </source>
</evidence>
<evidence type="ECO:0000256" key="8">
    <source>
        <dbReference type="ARBA" id="ARBA00022884"/>
    </source>
</evidence>
<dbReference type="InterPro" id="IPR011545">
    <property type="entry name" value="DEAD/DEAH_box_helicase_dom"/>
</dbReference>
<feature type="domain" description="Helicase ATP-binding" evidence="13">
    <location>
        <begin position="38"/>
        <end position="215"/>
    </location>
</feature>
<dbReference type="SMART" id="SM00490">
    <property type="entry name" value="HELICc"/>
    <property type="match status" value="1"/>
</dbReference>
<evidence type="ECO:0000256" key="1">
    <source>
        <dbReference type="ARBA" id="ARBA00004604"/>
    </source>
</evidence>
<feature type="compositionally biased region" description="Basic residues" evidence="12">
    <location>
        <begin position="490"/>
        <end position="506"/>
    </location>
</feature>
<dbReference type="InterPro" id="IPR014014">
    <property type="entry name" value="RNA_helicase_DEAD_Q_motif"/>
</dbReference>
<evidence type="ECO:0000256" key="10">
    <source>
        <dbReference type="RuleBase" id="RU000492"/>
    </source>
</evidence>
<dbReference type="SUPFAM" id="SSF52540">
    <property type="entry name" value="P-loop containing nucleoside triphosphate hydrolases"/>
    <property type="match status" value="2"/>
</dbReference>
<reference evidence="19" key="2">
    <citation type="journal article" date="2018" name="Nat. Microbiol.">
        <title>Leveraging single-cell genomics to expand the fungal tree of life.</title>
        <authorList>
            <person name="Ahrendt S.R."/>
            <person name="Quandt C.A."/>
            <person name="Ciobanu D."/>
            <person name="Clum A."/>
            <person name="Salamov A."/>
            <person name="Andreopoulos B."/>
            <person name="Cheng J.F."/>
            <person name="Woyke T."/>
            <person name="Pelin A."/>
            <person name="Henrissat B."/>
            <person name="Reynolds N.K."/>
            <person name="Benny G.L."/>
            <person name="Smith M.E."/>
            <person name="James T.Y."/>
            <person name="Grigoriev I.V."/>
        </authorList>
    </citation>
    <scope>NUCLEOTIDE SEQUENCE [LARGE SCALE GENOMIC DNA]</scope>
    <source>
        <strain evidence="19">CSF55</strain>
    </source>
</reference>
<dbReference type="GO" id="GO:0005730">
    <property type="term" value="C:nucleolus"/>
    <property type="evidence" value="ECO:0007669"/>
    <property type="project" value="UniProtKB-SubCell"/>
</dbReference>
<dbReference type="OrthoDB" id="7396459at2759"/>
<feature type="region of interest" description="Disordered" evidence="12">
    <location>
        <begin position="477"/>
        <end position="506"/>
    </location>
</feature>
<name>A0A075AYG9_ROZAC</name>
<dbReference type="Pfam" id="PF00271">
    <property type="entry name" value="Helicase_C"/>
    <property type="match status" value="1"/>
</dbReference>
<evidence type="ECO:0000259" key="15">
    <source>
        <dbReference type="PROSITE" id="PS51195"/>
    </source>
</evidence>
<dbReference type="EC" id="3.6.4.13" evidence="11"/>
<sequence length="545" mass="62376">MKINTAESFDTIDLSETTRKTLNALNFTRMTPVQAVTLPNFLSNKDVVVQSKTGSGKTLSFVIPVIEICQGLKSFMLNDVLAVIISPTRELAKQTYDVTVKFSENTNLVVQCLIGGVDIQADVKKVREFGGNILVTTPGRLWDIMEKCSDFLLFKKLEVLVFDEADKLIQMGFQSKVTEIIGKLPKQRRTGLFSATLNDSIKELIKVGLRNPVKINVTDSHSDGQTPETLQLFYSVVNPKEKLFQLASFLKEKKGSKIMVYFGTCACVEYFHHLLSEWSETKDLNLISLHGKMVTKKRDGLYKKFVKEKDAILLCTDVTARGIHVDDIDFVIQVGRSGRMGNLGNALVYLYPNEVPYLDFLKLRKISMEDLPLFNHTLCSSGIYDLLANHDRSLYEKSMRAFVSYVRFYQEHHASFIFRFKDIAIGDIADGFFLLNLPRMPELDQKNIDWKPPRPEVNVHEIAFKDPQREQQRLVRVEKQKEKKAEEKKQRKKSLKNKKKSGITKGHRFTVNDWDELQSEARLLKKLKKGKISEKEVDDALMNFE</sequence>
<keyword evidence="4 10" id="KW-0547">Nucleotide-binding</keyword>
<dbReference type="HOGENOM" id="CLU_003041_26_4_1"/>
<comment type="subcellular location">
    <subcellularLocation>
        <location evidence="1">Nucleus</location>
        <location evidence="1">Nucleolus</location>
    </subcellularLocation>
</comment>
<feature type="domain" description="Helicase C-terminal" evidence="14">
    <location>
        <begin position="242"/>
        <end position="424"/>
    </location>
</feature>
<gene>
    <name evidence="16" type="ORF">O9G_003643</name>
    <name evidence="17" type="ORF">ROZALSC1DRAFT_27425</name>
</gene>
<dbReference type="Gene3D" id="3.40.50.300">
    <property type="entry name" value="P-loop containing nucleotide triphosphate hydrolases"/>
    <property type="match status" value="2"/>
</dbReference>
<reference evidence="17" key="3">
    <citation type="submission" date="2018-08" db="EMBL/GenBank/DDBJ databases">
        <title>Leveraging single-cell genomics to expand the Fungal Tree of Life.</title>
        <authorList>
            <consortium name="DOE Joint Genome Institute"/>
            <person name="Ahrendt S.R."/>
            <person name="Quandt C.A."/>
            <person name="Ciobanu D."/>
            <person name="Clum A."/>
            <person name="Salamov A."/>
            <person name="Andreopoulos B."/>
            <person name="Cheng J.-F."/>
            <person name="Woyke T."/>
            <person name="Pelin A."/>
            <person name="Henrissat B."/>
            <person name="Reynolds N."/>
            <person name="Benny G.L."/>
            <person name="Smith M.E."/>
            <person name="James T.Y."/>
            <person name="Grigoriev I.V."/>
        </authorList>
    </citation>
    <scope>NUCLEOTIDE SEQUENCE</scope>
    <source>
        <strain evidence="17">CSF55</strain>
    </source>
</reference>
<keyword evidence="8 11" id="KW-0694">RNA-binding</keyword>
<reference evidence="16 18" key="1">
    <citation type="journal article" date="2013" name="Curr. Biol.">
        <title>Shared signatures of parasitism and phylogenomics unite Cryptomycota and microsporidia.</title>
        <authorList>
            <person name="James T.Y."/>
            <person name="Pelin A."/>
            <person name="Bonen L."/>
            <person name="Ahrendt S."/>
            <person name="Sain D."/>
            <person name="Corradi N."/>
            <person name="Stajich J.E."/>
        </authorList>
    </citation>
    <scope>NUCLEOTIDE SEQUENCE [LARGE SCALE GENOMIC DNA]</scope>
    <source>
        <strain evidence="16 18">CSF55</strain>
        <strain evidence="16 18">CSF55</strain>
    </source>
</reference>
<dbReference type="GO" id="GO:0030686">
    <property type="term" value="C:90S preribosome"/>
    <property type="evidence" value="ECO:0007669"/>
    <property type="project" value="EnsemblFungi"/>
</dbReference>
<feature type="short sequence motif" description="Q motif" evidence="9">
    <location>
        <begin position="7"/>
        <end position="35"/>
    </location>
</feature>
<evidence type="ECO:0000256" key="9">
    <source>
        <dbReference type="PROSITE-ProRule" id="PRU00552"/>
    </source>
</evidence>
<evidence type="ECO:0000256" key="3">
    <source>
        <dbReference type="ARBA" id="ARBA00022552"/>
    </source>
</evidence>
<dbReference type="STRING" id="988480.A0A075AYG9"/>
<evidence type="ECO:0000313" key="19">
    <source>
        <dbReference type="Proteomes" id="UP000281549"/>
    </source>
</evidence>
<dbReference type="Pfam" id="PF00270">
    <property type="entry name" value="DEAD"/>
    <property type="match status" value="1"/>
</dbReference>
<keyword evidence="3" id="KW-0698">rRNA processing</keyword>
<dbReference type="EMBL" id="KE560862">
    <property type="protein sequence ID" value="EPZ35154.1"/>
    <property type="molecule type" value="Genomic_DNA"/>
</dbReference>
<dbReference type="InterPro" id="IPR014001">
    <property type="entry name" value="Helicase_ATP-bd"/>
</dbReference>
<dbReference type="CDD" id="cd18787">
    <property type="entry name" value="SF2_C_DEAD"/>
    <property type="match status" value="1"/>
</dbReference>
<dbReference type="PROSITE" id="PS51195">
    <property type="entry name" value="Q_MOTIF"/>
    <property type="match status" value="1"/>
</dbReference>
<keyword evidence="18" id="KW-1185">Reference proteome</keyword>
<keyword evidence="5 10" id="KW-0378">Hydrolase</keyword>
<dbReference type="GO" id="GO:0003724">
    <property type="term" value="F:RNA helicase activity"/>
    <property type="evidence" value="ECO:0007669"/>
    <property type="project" value="UniProtKB-EC"/>
</dbReference>
<dbReference type="EMBL" id="ML004983">
    <property type="protein sequence ID" value="RKP21140.1"/>
    <property type="molecule type" value="Genomic_DNA"/>
</dbReference>
<dbReference type="SMART" id="SM00487">
    <property type="entry name" value="DEXDc"/>
    <property type="match status" value="1"/>
</dbReference>
<evidence type="ECO:0000259" key="14">
    <source>
        <dbReference type="PROSITE" id="PS51194"/>
    </source>
</evidence>
<accession>A0A075AYG9</accession>
<dbReference type="PROSITE" id="PS51194">
    <property type="entry name" value="HELICASE_CTER"/>
    <property type="match status" value="1"/>
</dbReference>
<dbReference type="InterPro" id="IPR000629">
    <property type="entry name" value="RNA-helicase_DEAD-box_CS"/>
</dbReference>
<dbReference type="GO" id="GO:0030687">
    <property type="term" value="C:preribosome, large subunit precursor"/>
    <property type="evidence" value="ECO:0007669"/>
    <property type="project" value="EnsemblFungi"/>
</dbReference>
<evidence type="ECO:0000256" key="12">
    <source>
        <dbReference type="SAM" id="MobiDB-lite"/>
    </source>
</evidence>
<dbReference type="GO" id="GO:1902626">
    <property type="term" value="P:assembly of large subunit precursor of preribosome"/>
    <property type="evidence" value="ECO:0007669"/>
    <property type="project" value="EnsemblFungi"/>
</dbReference>
<evidence type="ECO:0000256" key="11">
    <source>
        <dbReference type="RuleBase" id="RU365068"/>
    </source>
</evidence>
<dbReference type="OMA" id="AYKEHEC"/>
<dbReference type="GO" id="GO:0000470">
    <property type="term" value="P:maturation of LSU-rRNA"/>
    <property type="evidence" value="ECO:0007669"/>
    <property type="project" value="EnsemblFungi"/>
</dbReference>
<keyword evidence="7 10" id="KW-0067">ATP-binding</keyword>
<dbReference type="Pfam" id="PF13959">
    <property type="entry name" value="CTE_SPB4"/>
    <property type="match status" value="1"/>
</dbReference>
<organism evidence="16 18">
    <name type="scientific">Rozella allomycis (strain CSF55)</name>
    <dbReference type="NCBI Taxonomy" id="988480"/>
    <lineage>
        <taxon>Eukaryota</taxon>
        <taxon>Fungi</taxon>
        <taxon>Fungi incertae sedis</taxon>
        <taxon>Cryptomycota</taxon>
        <taxon>Cryptomycota incertae sedis</taxon>
        <taxon>Rozella</taxon>
    </lineage>
</organism>
<evidence type="ECO:0000313" key="18">
    <source>
        <dbReference type="Proteomes" id="UP000030755"/>
    </source>
</evidence>
<dbReference type="GO" id="GO:0005524">
    <property type="term" value="F:ATP binding"/>
    <property type="evidence" value="ECO:0007669"/>
    <property type="project" value="UniProtKB-UniRule"/>
</dbReference>
<comment type="catalytic activity">
    <reaction evidence="11">
        <text>ATP + H2O = ADP + phosphate + H(+)</text>
        <dbReference type="Rhea" id="RHEA:13065"/>
        <dbReference type="ChEBI" id="CHEBI:15377"/>
        <dbReference type="ChEBI" id="CHEBI:15378"/>
        <dbReference type="ChEBI" id="CHEBI:30616"/>
        <dbReference type="ChEBI" id="CHEBI:43474"/>
        <dbReference type="ChEBI" id="CHEBI:456216"/>
        <dbReference type="EC" id="3.6.4.13"/>
    </reaction>
</comment>
<dbReference type="PROSITE" id="PS51192">
    <property type="entry name" value="HELICASE_ATP_BIND_1"/>
    <property type="match status" value="1"/>
</dbReference>
<evidence type="ECO:0000256" key="2">
    <source>
        <dbReference type="ARBA" id="ARBA00022517"/>
    </source>
</evidence>
<keyword evidence="6 10" id="KW-0347">Helicase</keyword>
<protein>
    <recommendedName>
        <fullName evidence="11">ATP-dependent RNA helicase</fullName>
        <ecNumber evidence="11">3.6.4.13</ecNumber>
    </recommendedName>
</protein>
<dbReference type="CDD" id="cd17960">
    <property type="entry name" value="DEADc_DDX55"/>
    <property type="match status" value="1"/>
</dbReference>
<comment type="domain">
    <text evidence="11">The Q motif is unique to and characteristic of the DEAD box family of RNA helicases and controls ATP binding and hydrolysis.</text>
</comment>
<dbReference type="PANTHER" id="PTHR24031">
    <property type="entry name" value="RNA HELICASE"/>
    <property type="match status" value="1"/>
</dbReference>
<evidence type="ECO:0000313" key="16">
    <source>
        <dbReference type="EMBL" id="EPZ35154.1"/>
    </source>
</evidence>
<dbReference type="Proteomes" id="UP000030755">
    <property type="component" value="Unassembled WGS sequence"/>
</dbReference>
<feature type="compositionally biased region" description="Basic and acidic residues" evidence="12">
    <location>
        <begin position="477"/>
        <end position="489"/>
    </location>
</feature>
<evidence type="ECO:0000256" key="5">
    <source>
        <dbReference type="ARBA" id="ARBA00022801"/>
    </source>
</evidence>
<dbReference type="PROSITE" id="PS00039">
    <property type="entry name" value="DEAD_ATP_HELICASE"/>
    <property type="match status" value="1"/>
</dbReference>
<dbReference type="AlphaFoldDB" id="A0A075AYG9"/>
<dbReference type="SMART" id="SM01178">
    <property type="entry name" value="DUF4217"/>
    <property type="match status" value="1"/>
</dbReference>
<keyword evidence="2" id="KW-0690">Ribosome biogenesis</keyword>
<dbReference type="InterPro" id="IPR001650">
    <property type="entry name" value="Helicase_C-like"/>
</dbReference>
<dbReference type="GO" id="GO:0003723">
    <property type="term" value="F:RNA binding"/>
    <property type="evidence" value="ECO:0007669"/>
    <property type="project" value="UniProtKB-UniRule"/>
</dbReference>
<comment type="function">
    <text evidence="11">RNA helicase.</text>
</comment>
<evidence type="ECO:0000256" key="6">
    <source>
        <dbReference type="ARBA" id="ARBA00022806"/>
    </source>
</evidence>
<dbReference type="GO" id="GO:0005654">
    <property type="term" value="C:nucleoplasm"/>
    <property type="evidence" value="ECO:0007669"/>
    <property type="project" value="EnsemblFungi"/>
</dbReference>
<dbReference type="InterPro" id="IPR027417">
    <property type="entry name" value="P-loop_NTPase"/>
</dbReference>
<dbReference type="InterPro" id="IPR025313">
    <property type="entry name" value="SPB4-like_CTE"/>
</dbReference>
<comment type="similarity">
    <text evidence="10">Belongs to the DEAD box helicase family.</text>
</comment>
<dbReference type="GO" id="GO:0016787">
    <property type="term" value="F:hydrolase activity"/>
    <property type="evidence" value="ECO:0007669"/>
    <property type="project" value="UniProtKB-KW"/>
</dbReference>
<evidence type="ECO:0000313" key="17">
    <source>
        <dbReference type="EMBL" id="RKP21140.1"/>
    </source>
</evidence>
<feature type="domain" description="DEAD-box RNA helicase Q" evidence="15">
    <location>
        <begin position="7"/>
        <end position="35"/>
    </location>
</feature>
<proteinExistence type="inferred from homology"/>
<evidence type="ECO:0000256" key="4">
    <source>
        <dbReference type="ARBA" id="ARBA00022741"/>
    </source>
</evidence>
<evidence type="ECO:0000259" key="13">
    <source>
        <dbReference type="PROSITE" id="PS51192"/>
    </source>
</evidence>